<dbReference type="EMBL" id="GL996502">
    <property type="protein sequence ID" value="EGW31999.1"/>
    <property type="molecule type" value="Genomic_DNA"/>
</dbReference>
<accession>G3ANR4</accession>
<reference evidence="3 4" key="1">
    <citation type="journal article" date="2011" name="Proc. Natl. Acad. Sci. U.S.A.">
        <title>Comparative genomics of xylose-fermenting fungi for enhanced biofuel production.</title>
        <authorList>
            <person name="Wohlbach D.J."/>
            <person name="Kuo A."/>
            <person name="Sato T.K."/>
            <person name="Potts K.M."/>
            <person name="Salamov A.A."/>
            <person name="LaButti K.M."/>
            <person name="Sun H."/>
            <person name="Clum A."/>
            <person name="Pangilinan J.L."/>
            <person name="Lindquist E.A."/>
            <person name="Lucas S."/>
            <person name="Lapidus A."/>
            <person name="Jin M."/>
            <person name="Gunawan C."/>
            <person name="Balan V."/>
            <person name="Dale B.E."/>
            <person name="Jeffries T.W."/>
            <person name="Zinkel R."/>
            <person name="Barry K.W."/>
            <person name="Grigoriev I.V."/>
            <person name="Gasch A.P."/>
        </authorList>
    </citation>
    <scope>NUCLEOTIDE SEQUENCE [LARGE SCALE GENOMIC DNA]</scope>
    <source>
        <strain evidence="4">NRRL Y-27907 / 11-Y1</strain>
    </source>
</reference>
<feature type="region of interest" description="Disordered" evidence="1">
    <location>
        <begin position="113"/>
        <end position="142"/>
    </location>
</feature>
<dbReference type="KEGG" id="spaa:SPAPADRAFT_50602"/>
<feature type="domain" description="Ribosomal protein bL31m N-terminal" evidence="2">
    <location>
        <begin position="34"/>
        <end position="92"/>
    </location>
</feature>
<dbReference type="Gene3D" id="6.20.130.10">
    <property type="match status" value="1"/>
</dbReference>
<dbReference type="GO" id="GO:0032543">
    <property type="term" value="P:mitochondrial translation"/>
    <property type="evidence" value="ECO:0007669"/>
    <property type="project" value="InterPro"/>
</dbReference>
<dbReference type="GO" id="GO:0003735">
    <property type="term" value="F:structural constituent of ribosome"/>
    <property type="evidence" value="ECO:0007669"/>
    <property type="project" value="InterPro"/>
</dbReference>
<evidence type="ECO:0000313" key="4">
    <source>
        <dbReference type="Proteomes" id="UP000000709"/>
    </source>
</evidence>
<dbReference type="GO" id="GO:0005762">
    <property type="term" value="C:mitochondrial large ribosomal subunit"/>
    <property type="evidence" value="ECO:0007669"/>
    <property type="project" value="InterPro"/>
</dbReference>
<keyword evidence="4" id="KW-1185">Reference proteome</keyword>
<evidence type="ECO:0000313" key="3">
    <source>
        <dbReference type="EMBL" id="EGW31999.1"/>
    </source>
</evidence>
<dbReference type="eggNOG" id="ENOG502RZ6E">
    <property type="taxonomic scope" value="Eukaryota"/>
</dbReference>
<dbReference type="Pfam" id="PF21492">
    <property type="entry name" value="bL31_N"/>
    <property type="match status" value="1"/>
</dbReference>
<dbReference type="InterPro" id="IPR048874">
    <property type="entry name" value="Ribosomal_bL31m_N"/>
</dbReference>
<evidence type="ECO:0000259" key="2">
    <source>
        <dbReference type="Pfam" id="PF21492"/>
    </source>
</evidence>
<name>G3ANR4_SPAPN</name>
<proteinExistence type="predicted"/>
<dbReference type="InterPro" id="IPR034600">
    <property type="entry name" value="Ribosomal_bL31m"/>
</dbReference>
<sequence length="177" mass="20497">MFRQIVNPCVQHMSVRHYAGKAPETTGREVQLSSRRVMRKIRMGKARPAIFYQFDTLVELSDGSVIRRRSQAPKDEIRMLADQRNSSLWNPTRSDLIVDQSHTGKVSKFRTKYGDYDRGAGSEETNTTKSDLQTEEEREQARKLAAEREREFLEFMGEGAEIITHGKLYDKKADRKK</sequence>
<protein>
    <recommendedName>
        <fullName evidence="2">Ribosomal protein bL31m N-terminal domain-containing protein</fullName>
    </recommendedName>
</protein>
<evidence type="ECO:0000256" key="1">
    <source>
        <dbReference type="SAM" id="MobiDB-lite"/>
    </source>
</evidence>
<dbReference type="PANTHER" id="PTHR28174:SF1">
    <property type="entry name" value="LARGE RIBOSOMAL SUBUNIT PROTEIN BL31M"/>
    <property type="match status" value="1"/>
</dbReference>
<dbReference type="OMA" id="HEFECTV"/>
<dbReference type="GeneID" id="18871458"/>
<dbReference type="HOGENOM" id="CLU_130029_0_0_1"/>
<gene>
    <name evidence="3" type="ORF">SPAPADRAFT_50602</name>
</gene>
<dbReference type="PANTHER" id="PTHR28174">
    <property type="entry name" value="54S RIBOSOMAL PROTEIN L36, MITOCHONDRIAL"/>
    <property type="match status" value="1"/>
</dbReference>
<dbReference type="InParanoid" id="G3ANR4"/>
<dbReference type="FunCoup" id="G3ANR4">
    <property type="interactions" value="170"/>
</dbReference>
<dbReference type="RefSeq" id="XP_007375275.1">
    <property type="nucleotide sequence ID" value="XM_007375213.1"/>
</dbReference>
<dbReference type="STRING" id="619300.G3ANR4"/>
<dbReference type="OrthoDB" id="5587740at2759"/>
<organism evidence="4">
    <name type="scientific">Spathaspora passalidarum (strain NRRL Y-27907 / 11-Y1)</name>
    <dbReference type="NCBI Taxonomy" id="619300"/>
    <lineage>
        <taxon>Eukaryota</taxon>
        <taxon>Fungi</taxon>
        <taxon>Dikarya</taxon>
        <taxon>Ascomycota</taxon>
        <taxon>Saccharomycotina</taxon>
        <taxon>Pichiomycetes</taxon>
        <taxon>Debaryomycetaceae</taxon>
        <taxon>Spathaspora</taxon>
    </lineage>
</organism>
<dbReference type="AlphaFoldDB" id="G3ANR4"/>
<dbReference type="Proteomes" id="UP000000709">
    <property type="component" value="Unassembled WGS sequence"/>
</dbReference>